<organism evidence="5 6">
    <name type="scientific">Actinocatenispora rupis</name>
    <dbReference type="NCBI Taxonomy" id="519421"/>
    <lineage>
        <taxon>Bacteria</taxon>
        <taxon>Bacillati</taxon>
        <taxon>Actinomycetota</taxon>
        <taxon>Actinomycetes</taxon>
        <taxon>Micromonosporales</taxon>
        <taxon>Micromonosporaceae</taxon>
        <taxon>Actinocatenispora</taxon>
    </lineage>
</organism>
<evidence type="ECO:0000313" key="6">
    <source>
        <dbReference type="Proteomes" id="UP000612808"/>
    </source>
</evidence>
<dbReference type="AlphaFoldDB" id="A0A8J3IUH2"/>
<protein>
    <submittedName>
        <fullName evidence="5">FMN reductase (NADPH)</fullName>
    </submittedName>
</protein>
<name>A0A8J3IUH2_9ACTN</name>
<dbReference type="InterPro" id="IPR029039">
    <property type="entry name" value="Flavoprotein-like_sf"/>
</dbReference>
<dbReference type="InterPro" id="IPR051814">
    <property type="entry name" value="NAD(P)H-dep_FMN_reductase"/>
</dbReference>
<dbReference type="Pfam" id="PF03358">
    <property type="entry name" value="FMN_red"/>
    <property type="match status" value="1"/>
</dbReference>
<dbReference type="InterPro" id="IPR020048">
    <property type="entry name" value="NADPH-dep_FMN_reduc_SsuE"/>
</dbReference>
<keyword evidence="3" id="KW-0560">Oxidoreductase</keyword>
<sequence>MASVLLLSGSPAEQSRTTAVLGVVAERLRAATHSAHVLRIRDVPAADLLAARTSTPAVAATVDAVRAADALVVGTPIYKAAYSGLLKAFLDVLPEKALAGKAVLPIATGGTLAHLLAVDYALRPVLTALRAPHVLPGFFVLDRTVHIGQTGRAELDQDTARGLDASVDAFVTALPVRPSLARAS</sequence>
<dbReference type="NCBIfam" id="TIGR03567">
    <property type="entry name" value="FMN_reduc_SsuE"/>
    <property type="match status" value="1"/>
</dbReference>
<proteinExistence type="predicted"/>
<keyword evidence="1" id="KW-0285">Flavoprotein</keyword>
<dbReference type="EMBL" id="BOMB01000004">
    <property type="protein sequence ID" value="GID10121.1"/>
    <property type="molecule type" value="Genomic_DNA"/>
</dbReference>
<dbReference type="GO" id="GO:0046306">
    <property type="term" value="P:alkanesulfonate catabolic process"/>
    <property type="evidence" value="ECO:0007669"/>
    <property type="project" value="InterPro"/>
</dbReference>
<dbReference type="PANTHER" id="PTHR43408">
    <property type="entry name" value="FMN REDUCTASE (NADPH)"/>
    <property type="match status" value="1"/>
</dbReference>
<keyword evidence="6" id="KW-1185">Reference proteome</keyword>
<dbReference type="Gene3D" id="3.40.50.360">
    <property type="match status" value="1"/>
</dbReference>
<dbReference type="PANTHER" id="PTHR43408:SF1">
    <property type="entry name" value="FMN REDUCTASE (NADPH)"/>
    <property type="match status" value="1"/>
</dbReference>
<evidence type="ECO:0000256" key="1">
    <source>
        <dbReference type="ARBA" id="ARBA00022630"/>
    </source>
</evidence>
<evidence type="ECO:0000259" key="4">
    <source>
        <dbReference type="Pfam" id="PF03358"/>
    </source>
</evidence>
<evidence type="ECO:0000256" key="2">
    <source>
        <dbReference type="ARBA" id="ARBA00022643"/>
    </source>
</evidence>
<evidence type="ECO:0000256" key="3">
    <source>
        <dbReference type="ARBA" id="ARBA00023002"/>
    </source>
</evidence>
<comment type="caution">
    <text evidence="5">The sequence shown here is derived from an EMBL/GenBank/DDBJ whole genome shotgun (WGS) entry which is preliminary data.</text>
</comment>
<dbReference type="InterPro" id="IPR005025">
    <property type="entry name" value="FMN_Rdtase-like_dom"/>
</dbReference>
<evidence type="ECO:0000313" key="5">
    <source>
        <dbReference type="EMBL" id="GID10121.1"/>
    </source>
</evidence>
<dbReference type="RefSeq" id="WP_203655235.1">
    <property type="nucleotide sequence ID" value="NZ_BAAAZM010000002.1"/>
</dbReference>
<dbReference type="SUPFAM" id="SSF52218">
    <property type="entry name" value="Flavoproteins"/>
    <property type="match status" value="1"/>
</dbReference>
<dbReference type="Proteomes" id="UP000612808">
    <property type="component" value="Unassembled WGS sequence"/>
</dbReference>
<keyword evidence="2" id="KW-0288">FMN</keyword>
<accession>A0A8J3IUH2</accession>
<feature type="domain" description="NADPH-dependent FMN reductase-like" evidence="4">
    <location>
        <begin position="3"/>
        <end position="143"/>
    </location>
</feature>
<dbReference type="GO" id="GO:0008752">
    <property type="term" value="F:FMN reductase [NAD(P)H] activity"/>
    <property type="evidence" value="ECO:0007669"/>
    <property type="project" value="InterPro"/>
</dbReference>
<gene>
    <name evidence="5" type="ORF">Aru02nite_10100</name>
</gene>
<reference evidence="5" key="1">
    <citation type="submission" date="2021-01" db="EMBL/GenBank/DDBJ databases">
        <title>Whole genome shotgun sequence of Actinocatenispora rupis NBRC 107355.</title>
        <authorList>
            <person name="Komaki H."/>
            <person name="Tamura T."/>
        </authorList>
    </citation>
    <scope>NUCLEOTIDE SEQUENCE</scope>
    <source>
        <strain evidence="5">NBRC 107355</strain>
    </source>
</reference>